<keyword evidence="3" id="KW-1185">Reference proteome</keyword>
<protein>
    <recommendedName>
        <fullName evidence="1">Myb-like domain-containing protein</fullName>
    </recommendedName>
</protein>
<dbReference type="InterPro" id="IPR009057">
    <property type="entry name" value="Homeodomain-like_sf"/>
</dbReference>
<evidence type="ECO:0000313" key="3">
    <source>
        <dbReference type="Proteomes" id="UP000283895"/>
    </source>
</evidence>
<dbReference type="PROSITE" id="PS50090">
    <property type="entry name" value="MYB_LIKE"/>
    <property type="match status" value="1"/>
</dbReference>
<sequence>MCFHIIPLCPECEEPSGLGEEIIYSDDICCGHCPPEDVCGSTTRLMTQTEVDHPDFECSTPGCEEVRTTLTPSEEEAEIQRARDHAKRFLRETYEGCLSLCILPFVDETLPNVETTPEITCTTSFVPKRGQQWTREEEVALWQLRRQGMEFDDIARHIDRTERGCYDRYNKLRNEGFGRQ</sequence>
<proteinExistence type="predicted"/>
<dbReference type="SUPFAM" id="SSF46689">
    <property type="entry name" value="Homeodomain-like"/>
    <property type="match status" value="1"/>
</dbReference>
<name>A0A423WN46_9PEZI</name>
<feature type="domain" description="Myb-like" evidence="1">
    <location>
        <begin position="133"/>
        <end position="173"/>
    </location>
</feature>
<dbReference type="Proteomes" id="UP000283895">
    <property type="component" value="Unassembled WGS sequence"/>
</dbReference>
<evidence type="ECO:0000313" key="2">
    <source>
        <dbReference type="EMBL" id="ROW04856.1"/>
    </source>
</evidence>
<comment type="caution">
    <text evidence="2">The sequence shown here is derived from an EMBL/GenBank/DDBJ whole genome shotgun (WGS) entry which is preliminary data.</text>
</comment>
<dbReference type="EMBL" id="LKEA01000013">
    <property type="protein sequence ID" value="ROW04856.1"/>
    <property type="molecule type" value="Genomic_DNA"/>
</dbReference>
<reference evidence="2 3" key="1">
    <citation type="submission" date="2015-09" db="EMBL/GenBank/DDBJ databases">
        <title>Host preference determinants of Valsa canker pathogens revealed by comparative genomics.</title>
        <authorList>
            <person name="Yin Z."/>
            <person name="Huang L."/>
        </authorList>
    </citation>
    <scope>NUCLEOTIDE SEQUENCE [LARGE SCALE GENOMIC DNA]</scope>
    <source>
        <strain evidence="2 3">03-1</strain>
    </source>
</reference>
<dbReference type="InterPro" id="IPR001005">
    <property type="entry name" value="SANT/Myb"/>
</dbReference>
<evidence type="ECO:0000259" key="1">
    <source>
        <dbReference type="PROSITE" id="PS50090"/>
    </source>
</evidence>
<dbReference type="AlphaFoldDB" id="A0A423WN46"/>
<dbReference type="CDD" id="cd00167">
    <property type="entry name" value="SANT"/>
    <property type="match status" value="1"/>
</dbReference>
<organism evidence="2 3">
    <name type="scientific">Cytospora schulzeri</name>
    <dbReference type="NCBI Taxonomy" id="448051"/>
    <lineage>
        <taxon>Eukaryota</taxon>
        <taxon>Fungi</taxon>
        <taxon>Dikarya</taxon>
        <taxon>Ascomycota</taxon>
        <taxon>Pezizomycotina</taxon>
        <taxon>Sordariomycetes</taxon>
        <taxon>Sordariomycetidae</taxon>
        <taxon>Diaporthales</taxon>
        <taxon>Cytosporaceae</taxon>
        <taxon>Cytospora</taxon>
    </lineage>
</organism>
<accession>A0A423WN46</accession>
<dbReference type="OrthoDB" id="5191613at2759"/>
<gene>
    <name evidence="2" type="ORF">VMCG_04724</name>
</gene>